<proteinExistence type="inferred from homology"/>
<dbReference type="SMART" id="SM00232">
    <property type="entry name" value="JAB_MPN"/>
    <property type="match status" value="1"/>
</dbReference>
<dbReference type="PROSITE" id="PS50249">
    <property type="entry name" value="MPN"/>
    <property type="match status" value="1"/>
</dbReference>
<gene>
    <name evidence="9" type="primary">WBGene00118327</name>
</gene>
<organism evidence="9 10">
    <name type="scientific">Pristionchus pacificus</name>
    <name type="common">Parasitic nematode worm</name>
    <dbReference type="NCBI Taxonomy" id="54126"/>
    <lineage>
        <taxon>Eukaryota</taxon>
        <taxon>Metazoa</taxon>
        <taxon>Ecdysozoa</taxon>
        <taxon>Nematoda</taxon>
        <taxon>Chromadorea</taxon>
        <taxon>Rhabditida</taxon>
        <taxon>Rhabditina</taxon>
        <taxon>Diplogasteromorpha</taxon>
        <taxon>Diplogasteroidea</taxon>
        <taxon>Neodiplogasteridae</taxon>
        <taxon>Pristionchus</taxon>
    </lineage>
</organism>
<dbReference type="Pfam" id="PF01398">
    <property type="entry name" value="JAB"/>
    <property type="match status" value="1"/>
</dbReference>
<dbReference type="GO" id="GO:0016998">
    <property type="term" value="P:cell wall macromolecule catabolic process"/>
    <property type="evidence" value="ECO:0007669"/>
    <property type="project" value="InterPro"/>
</dbReference>
<keyword evidence="5" id="KW-0378">Hydrolase</keyword>
<comment type="similarity">
    <text evidence="1">Belongs to the glycosyl hydrolase 25 family.</text>
</comment>
<evidence type="ECO:0000256" key="4">
    <source>
        <dbReference type="ARBA" id="ARBA00022729"/>
    </source>
</evidence>
<keyword evidence="10" id="KW-1185">Reference proteome</keyword>
<evidence type="ECO:0000256" key="2">
    <source>
        <dbReference type="ARBA" id="ARBA00022670"/>
    </source>
</evidence>
<dbReference type="InterPro" id="IPR000555">
    <property type="entry name" value="JAMM/MPN+_dom"/>
</dbReference>
<accession>A0A8R1YKJ7</accession>
<dbReference type="GO" id="GO:0006508">
    <property type="term" value="P:proteolysis"/>
    <property type="evidence" value="ECO:0007669"/>
    <property type="project" value="UniProtKB-KW"/>
</dbReference>
<dbReference type="PANTHER" id="PTHR23208">
    <property type="entry name" value="LYSOZYME PROTEIN"/>
    <property type="match status" value="1"/>
</dbReference>
<keyword evidence="7" id="KW-0482">Metalloprotease</keyword>
<dbReference type="GO" id="GO:0046872">
    <property type="term" value="F:metal ion binding"/>
    <property type="evidence" value="ECO:0007669"/>
    <property type="project" value="UniProtKB-KW"/>
</dbReference>
<dbReference type="Proteomes" id="UP000005239">
    <property type="component" value="Unassembled WGS sequence"/>
</dbReference>
<dbReference type="FunFam" id="3.40.140.10:FF:000026">
    <property type="entry name" value="26S proteasome non-ATPase regulatory subunit 14"/>
    <property type="match status" value="1"/>
</dbReference>
<dbReference type="AlphaFoldDB" id="A0A2A6CAD6"/>
<dbReference type="GO" id="GO:0003796">
    <property type="term" value="F:lysozyme activity"/>
    <property type="evidence" value="ECO:0007669"/>
    <property type="project" value="InterPro"/>
</dbReference>
<dbReference type="CDD" id="cd06416">
    <property type="entry name" value="GH25_Lys1-like"/>
    <property type="match status" value="1"/>
</dbReference>
<reference evidence="10" key="1">
    <citation type="journal article" date="2008" name="Nat. Genet.">
        <title>The Pristionchus pacificus genome provides a unique perspective on nematode lifestyle and parasitism.</title>
        <authorList>
            <person name="Dieterich C."/>
            <person name="Clifton S.W."/>
            <person name="Schuster L.N."/>
            <person name="Chinwalla A."/>
            <person name="Delehaunty K."/>
            <person name="Dinkelacker I."/>
            <person name="Fulton L."/>
            <person name="Fulton R."/>
            <person name="Godfrey J."/>
            <person name="Minx P."/>
            <person name="Mitreva M."/>
            <person name="Roeseler W."/>
            <person name="Tian H."/>
            <person name="Witte H."/>
            <person name="Yang S.P."/>
            <person name="Wilson R.K."/>
            <person name="Sommer R.J."/>
        </authorList>
    </citation>
    <scope>NUCLEOTIDE SEQUENCE [LARGE SCALE GENOMIC DNA]</scope>
    <source>
        <strain evidence="10">PS312</strain>
    </source>
</reference>
<evidence type="ECO:0000256" key="5">
    <source>
        <dbReference type="ARBA" id="ARBA00022801"/>
    </source>
</evidence>
<dbReference type="GO" id="GO:0045087">
    <property type="term" value="P:innate immune response"/>
    <property type="evidence" value="ECO:0000318"/>
    <property type="project" value="GO_Central"/>
</dbReference>
<dbReference type="GO" id="GO:0009253">
    <property type="term" value="P:peptidoglycan catabolic process"/>
    <property type="evidence" value="ECO:0007669"/>
    <property type="project" value="InterPro"/>
</dbReference>
<dbReference type="Pfam" id="PF01183">
    <property type="entry name" value="Glyco_hydro_25"/>
    <property type="match status" value="1"/>
</dbReference>
<dbReference type="SUPFAM" id="SSF102712">
    <property type="entry name" value="JAB1/MPN domain"/>
    <property type="match status" value="1"/>
</dbReference>
<evidence type="ECO:0000256" key="7">
    <source>
        <dbReference type="ARBA" id="ARBA00023049"/>
    </source>
</evidence>
<protein>
    <submittedName>
        <fullName evidence="9">MPN domain-containing protein</fullName>
    </submittedName>
</protein>
<evidence type="ECO:0000256" key="1">
    <source>
        <dbReference type="ARBA" id="ARBA00010646"/>
    </source>
</evidence>
<feature type="compositionally biased region" description="Low complexity" evidence="8">
    <location>
        <begin position="347"/>
        <end position="359"/>
    </location>
</feature>
<evidence type="ECO:0000313" key="9">
    <source>
        <dbReference type="EnsemblMetazoa" id="PPA28773.1"/>
    </source>
</evidence>
<evidence type="ECO:0000256" key="8">
    <source>
        <dbReference type="SAM" id="MobiDB-lite"/>
    </source>
</evidence>
<dbReference type="FunFam" id="3.20.20.80:FF:000134">
    <property type="entry name" value="Glycoside hydrolase"/>
    <property type="match status" value="1"/>
</dbReference>
<dbReference type="SUPFAM" id="SSF51445">
    <property type="entry name" value="(Trans)glycosidases"/>
    <property type="match status" value="1"/>
</dbReference>
<dbReference type="InterPro" id="IPR051595">
    <property type="entry name" value="GH25_Enzymes"/>
</dbReference>
<dbReference type="GO" id="GO:0008237">
    <property type="term" value="F:metallopeptidase activity"/>
    <property type="evidence" value="ECO:0007669"/>
    <property type="project" value="UniProtKB-KW"/>
</dbReference>
<dbReference type="Gene3D" id="3.40.140.10">
    <property type="entry name" value="Cytidine Deaminase, domain 2"/>
    <property type="match status" value="1"/>
</dbReference>
<evidence type="ECO:0000256" key="3">
    <source>
        <dbReference type="ARBA" id="ARBA00022723"/>
    </source>
</evidence>
<evidence type="ECO:0000256" key="6">
    <source>
        <dbReference type="ARBA" id="ARBA00022833"/>
    </source>
</evidence>
<dbReference type="GO" id="GO:0007165">
    <property type="term" value="P:signal transduction"/>
    <property type="evidence" value="ECO:0000318"/>
    <property type="project" value="GO_Central"/>
</dbReference>
<dbReference type="Gene3D" id="3.20.20.80">
    <property type="entry name" value="Glycosidases"/>
    <property type="match status" value="1"/>
</dbReference>
<dbReference type="InterPro" id="IPR002053">
    <property type="entry name" value="Glyco_hydro_25"/>
</dbReference>
<keyword evidence="2" id="KW-0645">Protease</keyword>
<sequence length="626" mass="69181">MDQLLRGLLSQMTGGASLNARPKDDIHLPDTSETVKISALALLKMLKHARSGVPLEVMGLMLGEFVDDFTITVVDVFAMPQSGTSVSVESVDPAYQAKMLEMLGRTSRKEMVVGWYHSHPGFGCWLSSVDQNTQQTFETLHKRAIAVVVDPIQSVKGKVVLEAFRLVQMAQMMSFSSFNPIRQHTSCIGHQSTATAVAIIHGLGKKYYSLVCEYKITEREQAMLAKLHAKTWMDGFRLESQKSYDNSSVDSLDLIDDAALTEEERNKQKKIKNFGKLNSKQRLGEVAERTMQDNIVKQLCAASCFHAMRRVDLKSDGKKKDDVKNTLKSGIRIEKKDGKIKSKVDMNNNTKSKSTSSDSENSKKKAKIEVKKKSKSENSRSSSKSLKDLILEKSKSKTKTSSSVPSQSFYDVMKSIVLLLSSLAVASATLGFDAEQAISTSTFTCLKNDGYSFYISRVYRSNGQLDSTGVTNIKNAWSAGLSHVDAYIFPCHSSSCPSAADQVAAAINSVKNGGTKIGMIWLDVEIYNWPSSQSTNRQFILDMANKAVAMGYKVGIYSNNNNWQSIVGIDWDGVSKYPLWWANYNGAANLNNFKAFGGWTKPAIHQYTGDVKGPCSVGNFDQNYEP</sequence>
<accession>A0A2A6CAD6</accession>
<keyword evidence="3" id="KW-0479">Metal-binding</keyword>
<dbReference type="PANTHER" id="PTHR23208:SF36">
    <property type="entry name" value="LYSOZYME-RELATED"/>
    <property type="match status" value="1"/>
</dbReference>
<reference evidence="9" key="2">
    <citation type="submission" date="2022-06" db="UniProtKB">
        <authorList>
            <consortium name="EnsemblMetazoa"/>
        </authorList>
    </citation>
    <scope>IDENTIFICATION</scope>
    <source>
        <strain evidence="9">PS312</strain>
    </source>
</reference>
<dbReference type="EnsemblMetazoa" id="PPA28773.1">
    <property type="protein sequence ID" value="PPA28773.1"/>
    <property type="gene ID" value="WBGene00118327"/>
</dbReference>
<feature type="compositionally biased region" description="Basic and acidic residues" evidence="8">
    <location>
        <begin position="360"/>
        <end position="378"/>
    </location>
</feature>
<name>A0A2A6CAD6_PRIPA</name>
<dbReference type="PROSITE" id="PS51904">
    <property type="entry name" value="GLYCOSYL_HYDROL_F25_2"/>
    <property type="match status" value="1"/>
</dbReference>
<keyword evidence="4" id="KW-0732">Signal</keyword>
<evidence type="ECO:0000313" key="10">
    <source>
        <dbReference type="Proteomes" id="UP000005239"/>
    </source>
</evidence>
<dbReference type="InterPro" id="IPR037518">
    <property type="entry name" value="MPN"/>
</dbReference>
<dbReference type="InterPro" id="IPR017853">
    <property type="entry name" value="GH"/>
</dbReference>
<dbReference type="CDD" id="cd08069">
    <property type="entry name" value="MPN_RPN11_CSN5"/>
    <property type="match status" value="1"/>
</dbReference>
<feature type="region of interest" description="Disordered" evidence="8">
    <location>
        <begin position="338"/>
        <end position="387"/>
    </location>
</feature>
<keyword evidence="6" id="KW-0862">Zinc</keyword>